<dbReference type="Proteomes" id="UP000002494">
    <property type="component" value="Chromosome 1"/>
</dbReference>
<name>A0ABK0LH32_RAT</name>
<keyword evidence="1 2" id="KW-0371">Homeobox</keyword>
<dbReference type="SMART" id="SM00389">
    <property type="entry name" value="HOX"/>
    <property type="match status" value="1"/>
</dbReference>
<dbReference type="InterPro" id="IPR001356">
    <property type="entry name" value="HD"/>
</dbReference>
<comment type="subcellular location">
    <subcellularLocation>
        <location evidence="1 2">Nucleus</location>
    </subcellularLocation>
</comment>
<feature type="domain" description="Homeobox" evidence="4">
    <location>
        <begin position="19"/>
        <end position="71"/>
    </location>
</feature>
<keyword evidence="1 2" id="KW-0539">Nucleus</keyword>
<feature type="region of interest" description="Disordered" evidence="3">
    <location>
        <begin position="70"/>
        <end position="90"/>
    </location>
</feature>
<evidence type="ECO:0000256" key="2">
    <source>
        <dbReference type="RuleBase" id="RU000682"/>
    </source>
</evidence>
<organism evidence="5 6">
    <name type="scientific">Rattus norvegicus</name>
    <name type="common">Rat</name>
    <dbReference type="NCBI Taxonomy" id="10116"/>
    <lineage>
        <taxon>Eukaryota</taxon>
        <taxon>Metazoa</taxon>
        <taxon>Chordata</taxon>
        <taxon>Craniata</taxon>
        <taxon>Vertebrata</taxon>
        <taxon>Euteleostomi</taxon>
        <taxon>Mammalia</taxon>
        <taxon>Eutheria</taxon>
        <taxon>Euarchontoglires</taxon>
        <taxon>Glires</taxon>
        <taxon>Rodentia</taxon>
        <taxon>Myomorpha</taxon>
        <taxon>Muroidea</taxon>
        <taxon>Muridae</taxon>
        <taxon>Murinae</taxon>
        <taxon>Rattus</taxon>
    </lineage>
</organism>
<evidence type="ECO:0000313" key="6">
    <source>
        <dbReference type="Proteomes" id="UP000002494"/>
    </source>
</evidence>
<dbReference type="RefSeq" id="NP_001418963.1">
    <property type="nucleotide sequence ID" value="NM_001432034.1"/>
</dbReference>
<reference evidence="5" key="1">
    <citation type="submission" date="2024-01" db="EMBL/GenBank/DDBJ databases">
        <title>GRCr8: a new rat reference genome assembly contstructed from accurate long reads and long range scaffolding.</title>
        <authorList>
            <person name="Doris P.A."/>
            <person name="Kalbfleisch T."/>
            <person name="Li K."/>
            <person name="Howe K."/>
            <person name="Wood J."/>
        </authorList>
    </citation>
    <scope>NUCLEOTIDE SEQUENCE [LARGE SCALE GENOMIC DNA]</scope>
    <source>
        <strain evidence="5">Brown Norway</strain>
    </source>
</reference>
<keyword evidence="1 2" id="KW-0238">DNA-binding</keyword>
<sequence>MEAFPRSLTSYTMAPLDQTYTWEQLWELEQHFKMEPYPDLQDRKVMATRLKLKEEQVEAWFIQRSLEQETRPRRLQQSARDDNSSATHKALRCQPTSWKYRLVPINAPESSTSCRHSC</sequence>
<dbReference type="CDD" id="cd00086">
    <property type="entry name" value="homeodomain"/>
    <property type="match status" value="1"/>
</dbReference>
<evidence type="ECO:0000313" key="5">
    <source>
        <dbReference type="Ensembl" id="ENSRNOP00000104925.1"/>
    </source>
</evidence>
<proteinExistence type="predicted"/>
<reference evidence="5" key="2">
    <citation type="submission" date="2025-08" db="UniProtKB">
        <authorList>
            <consortium name="Ensembl"/>
        </authorList>
    </citation>
    <scope>IDENTIFICATION</scope>
    <source>
        <strain evidence="5">Brown Norway</strain>
    </source>
</reference>
<reference evidence="5" key="3">
    <citation type="submission" date="2025-09" db="UniProtKB">
        <authorList>
            <consortium name="Ensembl"/>
        </authorList>
    </citation>
    <scope>IDENTIFICATION</scope>
    <source>
        <strain evidence="5">Brown Norway</strain>
    </source>
</reference>
<dbReference type="GeneID" id="292625"/>
<feature type="DNA-binding region" description="Homeobox" evidence="1">
    <location>
        <begin position="21"/>
        <end position="72"/>
    </location>
</feature>
<accession>A0ABK0LH32</accession>
<evidence type="ECO:0000256" key="1">
    <source>
        <dbReference type="PROSITE-ProRule" id="PRU00108"/>
    </source>
</evidence>
<dbReference type="Pfam" id="PF00046">
    <property type="entry name" value="Homeodomain"/>
    <property type="match status" value="1"/>
</dbReference>
<dbReference type="InterPro" id="IPR009057">
    <property type="entry name" value="Homeodomain-like_sf"/>
</dbReference>
<dbReference type="PROSITE" id="PS50071">
    <property type="entry name" value="HOMEOBOX_2"/>
    <property type="match status" value="1"/>
</dbReference>
<protein>
    <submittedName>
        <fullName evidence="5">Crx opposite strand transcript 1</fullName>
    </submittedName>
</protein>
<dbReference type="SUPFAM" id="SSF46689">
    <property type="entry name" value="Homeodomain-like"/>
    <property type="match status" value="1"/>
</dbReference>
<evidence type="ECO:0000259" key="4">
    <source>
        <dbReference type="PROSITE" id="PS50071"/>
    </source>
</evidence>
<dbReference type="Gene3D" id="1.10.10.60">
    <property type="entry name" value="Homeodomain-like"/>
    <property type="match status" value="1"/>
</dbReference>
<dbReference type="Ensembl" id="ENSRNOT00000161243.1">
    <property type="protein sequence ID" value="ENSRNOP00000104925.1"/>
    <property type="gene ID" value="ENSRNOG00000081438.1"/>
</dbReference>
<evidence type="ECO:0000256" key="3">
    <source>
        <dbReference type="SAM" id="MobiDB-lite"/>
    </source>
</evidence>
<dbReference type="GeneTree" id="ENSGT00960000188069"/>
<keyword evidence="6" id="KW-1185">Reference proteome</keyword>
<gene>
    <name evidence="5" type="primary">Crxos1</name>
</gene>